<evidence type="ECO:0000259" key="1">
    <source>
        <dbReference type="Pfam" id="PF03372"/>
    </source>
</evidence>
<dbReference type="Gene3D" id="3.60.10.10">
    <property type="entry name" value="Endonuclease/exonuclease/phosphatase"/>
    <property type="match status" value="1"/>
</dbReference>
<accession>H1DIG8</accession>
<dbReference type="STRING" id="742817.HMPREF9449_02197"/>
<dbReference type="Pfam" id="PF03372">
    <property type="entry name" value="Exo_endo_phos"/>
    <property type="match status" value="1"/>
</dbReference>
<dbReference type="InterPro" id="IPR036691">
    <property type="entry name" value="Endo/exonu/phosph_ase_sf"/>
</dbReference>
<dbReference type="EMBL" id="ADMC01000025">
    <property type="protein sequence ID" value="EHP46580.1"/>
    <property type="molecule type" value="Genomic_DNA"/>
</dbReference>
<name>H1DIG8_9BACT</name>
<protein>
    <recommendedName>
        <fullName evidence="1">Endonuclease/exonuclease/phosphatase domain-containing protein</fullName>
    </recommendedName>
</protein>
<gene>
    <name evidence="2" type="ORF">HMPREF9449_02197</name>
</gene>
<evidence type="ECO:0000313" key="3">
    <source>
        <dbReference type="Proteomes" id="UP000004892"/>
    </source>
</evidence>
<dbReference type="SUPFAM" id="SSF56219">
    <property type="entry name" value="DNase I-like"/>
    <property type="match status" value="1"/>
</dbReference>
<dbReference type="InterPro" id="IPR005135">
    <property type="entry name" value="Endo/exonuclease/phosphatase"/>
</dbReference>
<sequence>MYFCLPDHSFSILLFKTKKNSLSVTTNDTIMKIKNGSVWGLFLYICCCFSCQQEKTFRVLQFNIWQEGAVVEKGFEAVADEIARSKADFVTLSEVRNYHHTRFCDRIVEALKQRGEIYYSFYSEDSGLLSRYPIADSLTIYPLKDDRGSIYKAITRIGDTEVALYTAHLDYRNCAYYDARGYDGNTWEKREPVTHIDSILYLNRLSVRDDAIACFLEAAAKDRVAGRIVILGGDFNEPSHLDWTKATKNIRDHQGLVVPWDVSVMLEKAGYKDAYREIYPDPLTHPGFTCPADCKDIALKKLVWSPQADDRDRIDFIMYAPFKGLSLTEVTLVGPRGDILRGERMTEETSDPILAPLGIWPTDHKAVLATFRLK</sequence>
<dbReference type="PANTHER" id="PTHR41349:SF1">
    <property type="entry name" value="PROTEIN CBG08683"/>
    <property type="match status" value="1"/>
</dbReference>
<reference evidence="2 3" key="1">
    <citation type="submission" date="2012-01" db="EMBL/GenBank/DDBJ databases">
        <title>The Genome Sequence of Odoribacter laneus YIT 12061.</title>
        <authorList>
            <consortium name="The Broad Institute Genome Sequencing Platform"/>
            <person name="Earl A."/>
            <person name="Ward D."/>
            <person name="Feldgarden M."/>
            <person name="Gevers D."/>
            <person name="Morotomi M."/>
            <person name="Young S.K."/>
            <person name="Zeng Q."/>
            <person name="Gargeya S."/>
            <person name="Fitzgerald M."/>
            <person name="Haas B."/>
            <person name="Abouelleil A."/>
            <person name="Alvarado L."/>
            <person name="Arachchi H.M."/>
            <person name="Berlin A."/>
            <person name="Chapman S.B."/>
            <person name="Gearin G."/>
            <person name="Goldberg J."/>
            <person name="Griggs A."/>
            <person name="Gujja S."/>
            <person name="Hansen M."/>
            <person name="Heiman D."/>
            <person name="Howarth C."/>
            <person name="Larimer J."/>
            <person name="Lui A."/>
            <person name="MacDonald P.J.P."/>
            <person name="McCowen C."/>
            <person name="Montmayeur A."/>
            <person name="Murphy C."/>
            <person name="Neiman D."/>
            <person name="Pearson M."/>
            <person name="Priest M."/>
            <person name="Roberts A."/>
            <person name="Saif S."/>
            <person name="Shea T."/>
            <person name="Sisk P."/>
            <person name="Stolte C."/>
            <person name="Sykes S."/>
            <person name="Wortman J."/>
            <person name="Nusbaum C."/>
            <person name="Birren B."/>
        </authorList>
    </citation>
    <scope>NUCLEOTIDE SEQUENCE [LARGE SCALE GENOMIC DNA]</scope>
    <source>
        <strain evidence="2 3">YIT 12061</strain>
    </source>
</reference>
<dbReference type="PANTHER" id="PTHR41349">
    <property type="match status" value="1"/>
</dbReference>
<feature type="domain" description="Endonuclease/exonuclease/phosphatase" evidence="1">
    <location>
        <begin position="60"/>
        <end position="364"/>
    </location>
</feature>
<proteinExistence type="predicted"/>
<dbReference type="PATRIC" id="fig|742817.3.peg.2350"/>
<comment type="caution">
    <text evidence="2">The sequence shown here is derived from an EMBL/GenBank/DDBJ whole genome shotgun (WGS) entry which is preliminary data.</text>
</comment>
<dbReference type="HOGENOM" id="CLU_049141_0_0_10"/>
<keyword evidence="3" id="KW-1185">Reference proteome</keyword>
<organism evidence="2 3">
    <name type="scientific">Odoribacter laneus YIT 12061</name>
    <dbReference type="NCBI Taxonomy" id="742817"/>
    <lineage>
        <taxon>Bacteria</taxon>
        <taxon>Pseudomonadati</taxon>
        <taxon>Bacteroidota</taxon>
        <taxon>Bacteroidia</taxon>
        <taxon>Bacteroidales</taxon>
        <taxon>Odoribacteraceae</taxon>
        <taxon>Odoribacter</taxon>
    </lineage>
</organism>
<dbReference type="eggNOG" id="COG3021">
    <property type="taxonomic scope" value="Bacteria"/>
</dbReference>
<dbReference type="Proteomes" id="UP000004892">
    <property type="component" value="Unassembled WGS sequence"/>
</dbReference>
<dbReference type="GO" id="GO:0003824">
    <property type="term" value="F:catalytic activity"/>
    <property type="evidence" value="ECO:0007669"/>
    <property type="project" value="InterPro"/>
</dbReference>
<dbReference type="AlphaFoldDB" id="H1DIG8"/>
<evidence type="ECO:0000313" key="2">
    <source>
        <dbReference type="EMBL" id="EHP46580.1"/>
    </source>
</evidence>